<organism evidence="2">
    <name type="scientific">Timema bartmani</name>
    <dbReference type="NCBI Taxonomy" id="61472"/>
    <lineage>
        <taxon>Eukaryota</taxon>
        <taxon>Metazoa</taxon>
        <taxon>Ecdysozoa</taxon>
        <taxon>Arthropoda</taxon>
        <taxon>Hexapoda</taxon>
        <taxon>Insecta</taxon>
        <taxon>Pterygota</taxon>
        <taxon>Neoptera</taxon>
        <taxon>Polyneoptera</taxon>
        <taxon>Phasmatodea</taxon>
        <taxon>Timematodea</taxon>
        <taxon>Timematoidea</taxon>
        <taxon>Timematidae</taxon>
        <taxon>Timema</taxon>
    </lineage>
</organism>
<proteinExistence type="predicted"/>
<gene>
    <name evidence="2" type="ORF">TBIB3V08_LOCUS1630</name>
</gene>
<feature type="region of interest" description="Disordered" evidence="1">
    <location>
        <begin position="102"/>
        <end position="134"/>
    </location>
</feature>
<sequence>MEYKRGIHEIRKITNRNVFLCPMAAIYFFYHRVLSRVEVINRYDNYYNEAGTKKKFLNDHFCLDTQKKTTICTSDMDSNPNLTIIGSLVSYVGQMMPALIENGAPSRNHSKLVKKNKKKKKKEAEPNPQIPAPKLQPQLDIACLGGGPRQPINRNMTFILISI</sequence>
<accession>A0A7R9EPK6</accession>
<evidence type="ECO:0000313" key="2">
    <source>
        <dbReference type="EMBL" id="CAD7439050.1"/>
    </source>
</evidence>
<feature type="compositionally biased region" description="Basic residues" evidence="1">
    <location>
        <begin position="108"/>
        <end position="121"/>
    </location>
</feature>
<name>A0A7R9EPK6_9NEOP</name>
<dbReference type="AlphaFoldDB" id="A0A7R9EPK6"/>
<protein>
    <submittedName>
        <fullName evidence="2">Uncharacterized protein</fullName>
    </submittedName>
</protein>
<reference evidence="2" key="1">
    <citation type="submission" date="2020-11" db="EMBL/GenBank/DDBJ databases">
        <authorList>
            <person name="Tran Van P."/>
        </authorList>
    </citation>
    <scope>NUCLEOTIDE SEQUENCE</scope>
</reference>
<dbReference type="EMBL" id="OD564582">
    <property type="protein sequence ID" value="CAD7439050.1"/>
    <property type="molecule type" value="Genomic_DNA"/>
</dbReference>
<evidence type="ECO:0000256" key="1">
    <source>
        <dbReference type="SAM" id="MobiDB-lite"/>
    </source>
</evidence>